<dbReference type="Proteomes" id="UP001163719">
    <property type="component" value="Unassembled WGS sequence"/>
</dbReference>
<organism evidence="1 2">
    <name type="scientific">Chryseobacterium oryctis</name>
    <dbReference type="NCBI Taxonomy" id="2952618"/>
    <lineage>
        <taxon>Bacteria</taxon>
        <taxon>Pseudomonadati</taxon>
        <taxon>Bacteroidota</taxon>
        <taxon>Flavobacteriia</taxon>
        <taxon>Flavobacteriales</taxon>
        <taxon>Weeksellaceae</taxon>
        <taxon>Chryseobacterium group</taxon>
        <taxon>Chryseobacterium</taxon>
    </lineage>
</organism>
<name>A0ABT3HPT8_9FLAO</name>
<evidence type="ECO:0008006" key="3">
    <source>
        <dbReference type="Google" id="ProtNLM"/>
    </source>
</evidence>
<evidence type="ECO:0000313" key="1">
    <source>
        <dbReference type="EMBL" id="MCW3161795.1"/>
    </source>
</evidence>
<dbReference type="RefSeq" id="WP_264743737.1">
    <property type="nucleotide sequence ID" value="NZ_JAPDHV010000004.1"/>
</dbReference>
<gene>
    <name evidence="1" type="ORF">OH806_11025</name>
</gene>
<sequence length="126" mass="15127">MINRILFIIGICSTIFIKAQKNEYISLGNDQYGNSLFYKLDKTLGNEFFYWFKIEYTMNNDPGMFKSEFYVNAKCENKTTAMLKYKNDWRKDDEDDGIYEVTKEKVKYIQSVKNDKTYFLFKKNCK</sequence>
<proteinExistence type="predicted"/>
<accession>A0ABT3HPT8</accession>
<evidence type="ECO:0000313" key="2">
    <source>
        <dbReference type="Proteomes" id="UP001163719"/>
    </source>
</evidence>
<comment type="caution">
    <text evidence="1">The sequence shown here is derived from an EMBL/GenBank/DDBJ whole genome shotgun (WGS) entry which is preliminary data.</text>
</comment>
<keyword evidence="2" id="KW-1185">Reference proteome</keyword>
<protein>
    <recommendedName>
        <fullName evidence="3">GLPGLI family protein</fullName>
    </recommendedName>
</protein>
<dbReference type="EMBL" id="JAPDHV010000004">
    <property type="protein sequence ID" value="MCW3161795.1"/>
    <property type="molecule type" value="Genomic_DNA"/>
</dbReference>
<reference evidence="1" key="1">
    <citation type="submission" date="2022-10" db="EMBL/GenBank/DDBJ databases">
        <title>Chryseobacterium babae sp. nov. isolated from the gut of the beetle Oryctes rhinoceros, and Chryseobacterium kimseyorum sp. nov., isolated from a stick insect rearing cage.</title>
        <authorList>
            <person name="Shelomi M."/>
            <person name="Han C.-J."/>
            <person name="Chen W.-M."/>
            <person name="Chen H.-K."/>
            <person name="Liaw S.-J."/>
            <person name="Muhle E."/>
            <person name="Clermont D."/>
        </authorList>
    </citation>
    <scope>NUCLEOTIDE SEQUENCE</scope>
    <source>
        <strain evidence="1">WLa1L2M3</strain>
    </source>
</reference>